<protein>
    <submittedName>
        <fullName evidence="1">Uncharacterized protein</fullName>
    </submittedName>
</protein>
<gene>
    <name evidence="1" type="ORF">L6654_19585</name>
</gene>
<dbReference type="Proteomes" id="UP001139054">
    <property type="component" value="Unassembled WGS sequence"/>
</dbReference>
<evidence type="ECO:0000313" key="1">
    <source>
        <dbReference type="EMBL" id="MCG2628842.1"/>
    </source>
</evidence>
<evidence type="ECO:0000313" key="2">
    <source>
        <dbReference type="Proteomes" id="UP001139054"/>
    </source>
</evidence>
<reference evidence="1" key="1">
    <citation type="submission" date="2022-01" db="EMBL/GenBank/DDBJ databases">
        <title>Genome sequnece data of strain Bradyrhizobium sp. nov.</title>
        <authorList>
            <person name="Zhang J."/>
        </authorList>
    </citation>
    <scope>NUCLEOTIDE SEQUENCE</scope>
    <source>
        <strain evidence="1">WYCCWR 13023</strain>
    </source>
</reference>
<dbReference type="EMBL" id="JAKLTY010000012">
    <property type="protein sequence ID" value="MCG2628842.1"/>
    <property type="molecule type" value="Genomic_DNA"/>
</dbReference>
<accession>A0A9X1RC25</accession>
<comment type="caution">
    <text evidence="1">The sequence shown here is derived from an EMBL/GenBank/DDBJ whole genome shotgun (WGS) entry which is preliminary data.</text>
</comment>
<name>A0A9X1RC25_9BRAD</name>
<organism evidence="1 2">
    <name type="scientific">Bradyrhizobium zhengyangense</name>
    <dbReference type="NCBI Taxonomy" id="2911009"/>
    <lineage>
        <taxon>Bacteria</taxon>
        <taxon>Pseudomonadati</taxon>
        <taxon>Pseudomonadota</taxon>
        <taxon>Alphaproteobacteria</taxon>
        <taxon>Hyphomicrobiales</taxon>
        <taxon>Nitrobacteraceae</taxon>
        <taxon>Bradyrhizobium</taxon>
    </lineage>
</organism>
<proteinExistence type="predicted"/>
<dbReference type="RefSeq" id="WP_237890766.1">
    <property type="nucleotide sequence ID" value="NZ_JAKLTY010000012.1"/>
</dbReference>
<dbReference type="AlphaFoldDB" id="A0A9X1RC25"/>
<sequence length="152" mass="16157">MDFDDIFDVMAGGDDFLAGGVAPVARAGVLIVAEKAPHGSALHPEERAHLASVHIPMVVFEVVDPTTGEVSFGNASEFQKAMGTLAPPSIDAALRWSTERLGAVYEAYREEIERAELDAAVKAPNMAAPGAGFVMTRAKPKHSTGRNRGQDR</sequence>